<keyword evidence="1" id="KW-0028">Amino-acid biosynthesis</keyword>
<dbReference type="InterPro" id="IPR014729">
    <property type="entry name" value="Rossmann-like_a/b/a_fold"/>
</dbReference>
<dbReference type="PANTHER" id="PTHR45937">
    <property type="entry name" value="ASPARAGINE SYNTHETASE DOMAIN-CONTAINING PROTEIN 1"/>
    <property type="match status" value="1"/>
</dbReference>
<reference evidence="5 6" key="1">
    <citation type="submission" date="2023-08" db="EMBL/GenBank/DDBJ databases">
        <title>Black Yeasts Isolated from many extreme environments.</title>
        <authorList>
            <person name="Coleine C."/>
            <person name="Stajich J.E."/>
            <person name="Selbmann L."/>
        </authorList>
    </citation>
    <scope>NUCLEOTIDE SEQUENCE [LARGE SCALE GENOMIC DNA]</scope>
    <source>
        <strain evidence="5 6">CCFEE 5910</strain>
    </source>
</reference>
<keyword evidence="6" id="KW-1185">Reference proteome</keyword>
<dbReference type="PROSITE" id="PS51278">
    <property type="entry name" value="GATASE_TYPE_2"/>
    <property type="match status" value="1"/>
</dbReference>
<evidence type="ECO:0000256" key="3">
    <source>
        <dbReference type="ARBA" id="ARBA00022962"/>
    </source>
</evidence>
<dbReference type="InterPro" id="IPR029055">
    <property type="entry name" value="Ntn_hydrolases_N"/>
</dbReference>
<comment type="caution">
    <text evidence="5">The sequence shown here is derived from an EMBL/GenBank/DDBJ whole genome shotgun (WGS) entry which is preliminary data.</text>
</comment>
<dbReference type="GO" id="GO:0006529">
    <property type="term" value="P:asparagine biosynthetic process"/>
    <property type="evidence" value="ECO:0007669"/>
    <property type="project" value="UniProtKB-KW"/>
</dbReference>
<gene>
    <name evidence="5" type="ORF">LTR05_001753</name>
</gene>
<dbReference type="Pfam" id="PF00733">
    <property type="entry name" value="Asn_synthase"/>
    <property type="match status" value="2"/>
</dbReference>
<dbReference type="PANTHER" id="PTHR45937:SF1">
    <property type="entry name" value="ASPARAGINE SYNTHETASE DOMAIN-CONTAINING PROTEIN 1"/>
    <property type="match status" value="1"/>
</dbReference>
<name>A0AAN7T721_9EURO</name>
<dbReference type="AlphaFoldDB" id="A0AAN7T721"/>
<protein>
    <recommendedName>
        <fullName evidence="4">Glutamine amidotransferase type-2 domain-containing protein</fullName>
    </recommendedName>
</protein>
<dbReference type="Gene3D" id="3.40.50.620">
    <property type="entry name" value="HUPs"/>
    <property type="match status" value="1"/>
</dbReference>
<dbReference type="GO" id="GO:0004066">
    <property type="term" value="F:asparagine synthase (glutamine-hydrolyzing) activity"/>
    <property type="evidence" value="ECO:0007669"/>
    <property type="project" value="InterPro"/>
</dbReference>
<dbReference type="Gene3D" id="3.60.20.10">
    <property type="entry name" value="Glutamine Phosphoribosylpyrophosphate, subunit 1, domain 1"/>
    <property type="match status" value="1"/>
</dbReference>
<dbReference type="InterPro" id="IPR017932">
    <property type="entry name" value="GATase_2_dom"/>
</dbReference>
<accession>A0AAN7T721</accession>
<evidence type="ECO:0000256" key="1">
    <source>
        <dbReference type="ARBA" id="ARBA00022605"/>
    </source>
</evidence>
<feature type="domain" description="Glutamine amidotransferase type-2" evidence="4">
    <location>
        <begin position="2"/>
        <end position="201"/>
    </location>
</feature>
<dbReference type="Proteomes" id="UP001309876">
    <property type="component" value="Unassembled WGS sequence"/>
</dbReference>
<dbReference type="InterPro" id="IPR001962">
    <property type="entry name" value="Asn_synthase"/>
</dbReference>
<dbReference type="CDD" id="cd01991">
    <property type="entry name" value="Asn_synthase_B_C"/>
    <property type="match status" value="1"/>
</dbReference>
<dbReference type="CDD" id="cd03766">
    <property type="entry name" value="Gn_AT_II_novel"/>
    <property type="match status" value="1"/>
</dbReference>
<organism evidence="5 6">
    <name type="scientific">Lithohypha guttulata</name>
    <dbReference type="NCBI Taxonomy" id="1690604"/>
    <lineage>
        <taxon>Eukaryota</taxon>
        <taxon>Fungi</taxon>
        <taxon>Dikarya</taxon>
        <taxon>Ascomycota</taxon>
        <taxon>Pezizomycotina</taxon>
        <taxon>Eurotiomycetes</taxon>
        <taxon>Chaetothyriomycetidae</taxon>
        <taxon>Chaetothyriales</taxon>
        <taxon>Trichomeriaceae</taxon>
        <taxon>Lithohypha</taxon>
    </lineage>
</organism>
<proteinExistence type="predicted"/>
<evidence type="ECO:0000259" key="4">
    <source>
        <dbReference type="PROSITE" id="PS51278"/>
    </source>
</evidence>
<sequence>MCGIYCCISARGHCELDPEDARILGRRGPDALTTHKTTITTDTHVRYLTFTASVLALRGAQVQVQPIVDQPSGSILCWNGEAWNFDGQPVPDNDTHFISTILFEACKHSSDVEGDVLKVLSKISGPYAFVFYDAKSLKLYFGRDALGRRSLTVDDRCDNDANLTIASVVGKSIGTTAQEIKTAQVYLLDLKQPQLALTALRYETFSPRINKAVPIQPISLSDTPSTQAVSNLVDKLTTSLQLRVQGIPTYTAINDSEDPAKVAILFSGGLDCTLIARLCHELLPKDQPIDLLNVAFENPRVVNARSSSKIASRCASDVDTYEACPDRLTGRSSFAELVKVCSERQWRFVAINIPYEDFLEHRSNIIQLMYPHNTEMDLSITAALYFAARGQGSVATPGDDTFYKPYTTTARVLLSGLGADELFGGYARHAAAFTRAGYEGLNDELEIDFMRIGTRNLGRDDRVISHWGKETRYPFLDEKFVEFALSLPAWEKCGFRTGNPVPKHFEIAPAARAIEDLHPEKMLLRCAMWHLGMKGAAAEKKRAIQFGARTAKMIGGKTKGTDIVSVD</sequence>
<evidence type="ECO:0000313" key="6">
    <source>
        <dbReference type="Proteomes" id="UP001309876"/>
    </source>
</evidence>
<evidence type="ECO:0000256" key="2">
    <source>
        <dbReference type="ARBA" id="ARBA00022888"/>
    </source>
</evidence>
<dbReference type="InterPro" id="IPR051857">
    <property type="entry name" value="Asn_synthetase_domain"/>
</dbReference>
<keyword evidence="3" id="KW-0315">Glutamine amidotransferase</keyword>
<dbReference type="SUPFAM" id="SSF52402">
    <property type="entry name" value="Adenine nucleotide alpha hydrolases-like"/>
    <property type="match status" value="1"/>
</dbReference>
<keyword evidence="2" id="KW-0061">Asparagine biosynthesis</keyword>
<dbReference type="EMBL" id="JAVRRJ010000001">
    <property type="protein sequence ID" value="KAK5091568.1"/>
    <property type="molecule type" value="Genomic_DNA"/>
</dbReference>
<dbReference type="SUPFAM" id="SSF56235">
    <property type="entry name" value="N-terminal nucleophile aminohydrolases (Ntn hydrolases)"/>
    <property type="match status" value="1"/>
</dbReference>
<evidence type="ECO:0000313" key="5">
    <source>
        <dbReference type="EMBL" id="KAK5091568.1"/>
    </source>
</evidence>